<dbReference type="SUPFAM" id="SSF160904">
    <property type="entry name" value="Jann2411-like"/>
    <property type="match status" value="1"/>
</dbReference>
<name>A0ABW0VUN2_9BACL</name>
<sequence length="198" mass="23054">MEQPGFVFVGNHFAADFVNTRKNVKGTRTELLHTWDDLIQWLEQAGKLDVVTGQKNQLSKGEKEDLVQKILSIRNHMEQAFIDITQEKSIPESVVAYLNHELAGYRSYYQIEAQDTVVTAVRHYEISQLPALFLEEAARFLTTFKPVNLKKCENHSCILYFYDTSRNQQRRWCSMDKCGNRVKVNQHYHRKKADSLAD</sequence>
<gene>
    <name evidence="2" type="ORF">ACFPYJ_10245</name>
</gene>
<accession>A0ABW0VUN2</accession>
<dbReference type="Pfam" id="PF07336">
    <property type="entry name" value="ABATE"/>
    <property type="match status" value="1"/>
</dbReference>
<dbReference type="Gene3D" id="1.10.3300.10">
    <property type="entry name" value="Jann2411-like domain"/>
    <property type="match status" value="1"/>
</dbReference>
<dbReference type="InterPro" id="IPR010852">
    <property type="entry name" value="ABATE"/>
</dbReference>
<organism evidence="2 3">
    <name type="scientific">Paenibacillus solisilvae</name>
    <dbReference type="NCBI Taxonomy" id="2486751"/>
    <lineage>
        <taxon>Bacteria</taxon>
        <taxon>Bacillati</taxon>
        <taxon>Bacillota</taxon>
        <taxon>Bacilli</taxon>
        <taxon>Bacillales</taxon>
        <taxon>Paenibacillaceae</taxon>
        <taxon>Paenibacillus</taxon>
    </lineage>
</organism>
<evidence type="ECO:0000313" key="2">
    <source>
        <dbReference type="EMBL" id="MFC5649506.1"/>
    </source>
</evidence>
<dbReference type="Pfam" id="PF11706">
    <property type="entry name" value="zf-CGNR"/>
    <property type="match status" value="1"/>
</dbReference>
<dbReference type="PANTHER" id="PTHR35525">
    <property type="entry name" value="BLL6575 PROTEIN"/>
    <property type="match status" value="1"/>
</dbReference>
<dbReference type="Proteomes" id="UP001596047">
    <property type="component" value="Unassembled WGS sequence"/>
</dbReference>
<dbReference type="InterPro" id="IPR021005">
    <property type="entry name" value="Znf_CGNR"/>
</dbReference>
<evidence type="ECO:0000259" key="1">
    <source>
        <dbReference type="Pfam" id="PF11706"/>
    </source>
</evidence>
<comment type="caution">
    <text evidence="2">The sequence shown here is derived from an EMBL/GenBank/DDBJ whole genome shotgun (WGS) entry which is preliminary data.</text>
</comment>
<dbReference type="EMBL" id="JBHSOW010000037">
    <property type="protein sequence ID" value="MFC5649506.1"/>
    <property type="molecule type" value="Genomic_DNA"/>
</dbReference>
<protein>
    <submittedName>
        <fullName evidence="2">CGNR zinc finger domain-containing protein</fullName>
    </submittedName>
</protein>
<dbReference type="PANTHER" id="PTHR35525:SF3">
    <property type="entry name" value="BLL6575 PROTEIN"/>
    <property type="match status" value="1"/>
</dbReference>
<dbReference type="RefSeq" id="WP_379188034.1">
    <property type="nucleotide sequence ID" value="NZ_JBHSOW010000037.1"/>
</dbReference>
<dbReference type="InterPro" id="IPR023286">
    <property type="entry name" value="ABATE_dom_sf"/>
</dbReference>
<reference evidence="3" key="1">
    <citation type="journal article" date="2019" name="Int. J. Syst. Evol. Microbiol.">
        <title>The Global Catalogue of Microorganisms (GCM) 10K type strain sequencing project: providing services to taxonomists for standard genome sequencing and annotation.</title>
        <authorList>
            <consortium name="The Broad Institute Genomics Platform"/>
            <consortium name="The Broad Institute Genome Sequencing Center for Infectious Disease"/>
            <person name="Wu L."/>
            <person name="Ma J."/>
        </authorList>
    </citation>
    <scope>NUCLEOTIDE SEQUENCE [LARGE SCALE GENOMIC DNA]</scope>
    <source>
        <strain evidence="3">CGMCC 1.3240</strain>
    </source>
</reference>
<feature type="domain" description="Zinc finger CGNR" evidence="1">
    <location>
        <begin position="149"/>
        <end position="191"/>
    </location>
</feature>
<evidence type="ECO:0000313" key="3">
    <source>
        <dbReference type="Proteomes" id="UP001596047"/>
    </source>
</evidence>
<proteinExistence type="predicted"/>
<keyword evidence="3" id="KW-1185">Reference proteome</keyword>